<dbReference type="InterPro" id="IPR011009">
    <property type="entry name" value="Kinase-like_dom_sf"/>
</dbReference>
<feature type="region of interest" description="Disordered" evidence="3">
    <location>
        <begin position="57"/>
        <end position="86"/>
    </location>
</feature>
<evidence type="ECO:0000313" key="4">
    <source>
        <dbReference type="EMBL" id="KAJ1962476.1"/>
    </source>
</evidence>
<feature type="compositionally biased region" description="Basic and acidic residues" evidence="3">
    <location>
        <begin position="332"/>
        <end position="345"/>
    </location>
</feature>
<comment type="caution">
    <text evidence="4">The sequence shown here is derived from an EMBL/GenBank/DDBJ whole genome shotgun (WGS) entry which is preliminary data.</text>
</comment>
<reference evidence="4" key="1">
    <citation type="submission" date="2022-07" db="EMBL/GenBank/DDBJ databases">
        <title>Phylogenomic reconstructions and comparative analyses of Kickxellomycotina fungi.</title>
        <authorList>
            <person name="Reynolds N.K."/>
            <person name="Stajich J.E."/>
            <person name="Barry K."/>
            <person name="Grigoriev I.V."/>
            <person name="Crous P."/>
            <person name="Smith M.E."/>
        </authorList>
    </citation>
    <scope>NUCLEOTIDE SEQUENCE</scope>
    <source>
        <strain evidence="4">RSA 1196</strain>
    </source>
</reference>
<dbReference type="Proteomes" id="UP001150925">
    <property type="component" value="Unassembled WGS sequence"/>
</dbReference>
<keyword evidence="4" id="KW-0808">Transferase</keyword>
<keyword evidence="4" id="KW-0418">Kinase</keyword>
<proteinExistence type="predicted"/>
<dbReference type="GO" id="GO:0005737">
    <property type="term" value="C:cytoplasm"/>
    <property type="evidence" value="ECO:0007669"/>
    <property type="project" value="TreeGrafter"/>
</dbReference>
<gene>
    <name evidence="4" type="primary">CDC15_1</name>
    <name evidence="4" type="ORF">IWQ62_003514</name>
</gene>
<feature type="compositionally biased region" description="Basic and acidic residues" evidence="3">
    <location>
        <begin position="424"/>
        <end position="434"/>
    </location>
</feature>
<feature type="region of interest" description="Disordered" evidence="3">
    <location>
        <begin position="172"/>
        <end position="197"/>
    </location>
</feature>
<evidence type="ECO:0000313" key="5">
    <source>
        <dbReference type="Proteomes" id="UP001150925"/>
    </source>
</evidence>
<dbReference type="EMBL" id="JANBPY010000958">
    <property type="protein sequence ID" value="KAJ1962476.1"/>
    <property type="molecule type" value="Genomic_DNA"/>
</dbReference>
<feature type="compositionally biased region" description="Polar residues" evidence="3">
    <location>
        <begin position="363"/>
        <end position="378"/>
    </location>
</feature>
<feature type="compositionally biased region" description="Low complexity" evidence="3">
    <location>
        <begin position="551"/>
        <end position="571"/>
    </location>
</feature>
<feature type="region of interest" description="Disordered" evidence="3">
    <location>
        <begin position="254"/>
        <end position="378"/>
    </location>
</feature>
<dbReference type="SUPFAM" id="SSF48371">
    <property type="entry name" value="ARM repeat"/>
    <property type="match status" value="1"/>
</dbReference>
<feature type="compositionally biased region" description="Basic and acidic residues" evidence="3">
    <location>
        <begin position="289"/>
        <end position="301"/>
    </location>
</feature>
<feature type="compositionally biased region" description="Polar residues" evidence="3">
    <location>
        <begin position="255"/>
        <end position="266"/>
    </location>
</feature>
<dbReference type="SUPFAM" id="SSF56112">
    <property type="entry name" value="Protein kinase-like (PK-like)"/>
    <property type="match status" value="1"/>
</dbReference>
<feature type="compositionally biased region" description="Polar residues" evidence="3">
    <location>
        <begin position="436"/>
        <end position="454"/>
    </location>
</feature>
<protein>
    <submittedName>
        <fullName evidence="4">Protein kinase of the Mitotic Exit Network</fullName>
        <ecNumber evidence="4">2.7.11.1</ecNumber>
    </submittedName>
</protein>
<dbReference type="InterPro" id="IPR011989">
    <property type="entry name" value="ARM-like"/>
</dbReference>
<feature type="compositionally biased region" description="Polar residues" evidence="3">
    <location>
        <begin position="504"/>
        <end position="525"/>
    </location>
</feature>
<feature type="compositionally biased region" description="Polar residues" evidence="3">
    <location>
        <begin position="303"/>
        <end position="325"/>
    </location>
</feature>
<dbReference type="AlphaFoldDB" id="A0A9W8AU12"/>
<dbReference type="OrthoDB" id="8693905at2759"/>
<accession>A0A9W8AU12</accession>
<feature type="compositionally biased region" description="Basic and acidic residues" evidence="3">
    <location>
        <begin position="488"/>
        <end position="498"/>
    </location>
</feature>
<evidence type="ECO:0000256" key="3">
    <source>
        <dbReference type="SAM" id="MobiDB-lite"/>
    </source>
</evidence>
<dbReference type="Gene3D" id="1.10.510.10">
    <property type="entry name" value="Transferase(Phosphotransferase) domain 1"/>
    <property type="match status" value="1"/>
</dbReference>
<feature type="region of interest" description="Disordered" evidence="3">
    <location>
        <begin position="129"/>
        <end position="157"/>
    </location>
</feature>
<dbReference type="InterPro" id="IPR050629">
    <property type="entry name" value="STE20/SPS1-PAK"/>
</dbReference>
<feature type="compositionally biased region" description="Basic and acidic residues" evidence="3">
    <location>
        <begin position="267"/>
        <end position="280"/>
    </location>
</feature>
<dbReference type="InterPro" id="IPR016024">
    <property type="entry name" value="ARM-type_fold"/>
</dbReference>
<keyword evidence="5" id="KW-1185">Reference proteome</keyword>
<dbReference type="PANTHER" id="PTHR48012:SF26">
    <property type="entry name" value="SERINE_THREONINE-PROTEIN KINASE DDB_G0283821-RELATED"/>
    <property type="match status" value="1"/>
</dbReference>
<sequence length="1202" mass="132993">MAALFRMVQDTHPPYPTGISAKVQQFLNHCFNKQPHQRATASQLLHHSWLNSTLDINPSQSATQPPRSAVFSTTDVPTNPTSKEPGVQSFQTAIQTVKEWNESLRQATVAKFDALSLATQAGKTPLPMKRDISRYRSPDSNNESWDRDFDDLSNLTPSNLRPVDRLFELTLSPGAKSTPTRPSLAATTNGGIPRVGDPASSYLGEALTSSTVELGNAATTEFPSSSVAGSHLSPRANLCQSAFLPMRSTLKDSSEYSNAQSLSLSSQRERGQSPPDHWDDAYELPDQDLLSRLEKVDDRPLRRSTTNRSNYSIESQPEGSTTATLFVSELSFRSHSDESRVENGRTSKSTSSSKHNNGGIPTGSHSDLMESTATSPGKTSILSLTQASFYRDPSQASGHSGDSVDNLSHETGYPGWYSQSGEDMVSRERSRDRTLSLVSQHGPSGSWQPRSRQVSFDLYKGKPNPTEVTTDQDLEIELDHPSMLSQERLQKVTEERARARARAQSLSGPTRPQLSDQAAVTSNARAPSHGAPSSRPRSTTIQTESGRTCYSLTSGSTVSSTQSWQSTTHSTNPTIPSDHLEEGCLGGELEQLLVDLARNKSAANILASCQRMVVILTNYPTTKAWIAHDSKLLTLVYLIQPEQPPEVLIALLGVLNALVDQHPQTLKILAHHGCVVQVLQLLNTKGTSTVRSDHLPRDLQLEIAFFIKQLCLGKGSRLMTYFLAAQGAQALVTLLSLDAYAPEDQRELVWIVVDVLAAILHAHSASQRVWLVHHWTQCGILEPLAHAFYRFAGHPSEIGYLKKMAYVFYHLVRTDAWIRERHVSPSVCKRIVKTLRALSPDVLFMVVKVLTVLAQDSTTVEALAQTKVIEVLVNLFGNSGLRQSQSQGQDLVHRINCTLFHLCRFNPKRQMRAVAAGALPFWIHFSGKDSPQREYTIPLLCDLVHHPVVLNYLFNTTSETSQESINSRSSWHSSVEGSGAAAGGMVGAILEPTVTGQDWVKLMLPFYTSLLDEEIWYSRALDALLALHRSCPERVVEELLKTGLHDLVRTFCLSSPSQVHFDRMLTALLKLLHASPQVCRHSANVVFDPLSTLRNDISSAVTSPRSEPRSSVTTSQDDTVSASCPLLNLLAHCGQASATTQGNLLKLVLLLFRHYGALHTQRKLLRSWYRWLKRWRKESSSVVVQDMAWQVMEWIERHYSNA</sequence>
<feature type="compositionally biased region" description="Polar residues" evidence="3">
    <location>
        <begin position="535"/>
        <end position="550"/>
    </location>
</feature>
<dbReference type="GO" id="GO:0004674">
    <property type="term" value="F:protein serine/threonine kinase activity"/>
    <property type="evidence" value="ECO:0007669"/>
    <property type="project" value="UniProtKB-EC"/>
</dbReference>
<keyword evidence="1" id="KW-0547">Nucleotide-binding</keyword>
<organism evidence="4 5">
    <name type="scientific">Dispira parvispora</name>
    <dbReference type="NCBI Taxonomy" id="1520584"/>
    <lineage>
        <taxon>Eukaryota</taxon>
        <taxon>Fungi</taxon>
        <taxon>Fungi incertae sedis</taxon>
        <taxon>Zoopagomycota</taxon>
        <taxon>Kickxellomycotina</taxon>
        <taxon>Dimargaritomycetes</taxon>
        <taxon>Dimargaritales</taxon>
        <taxon>Dimargaritaceae</taxon>
        <taxon>Dispira</taxon>
    </lineage>
</organism>
<feature type="region of interest" description="Disordered" evidence="3">
    <location>
        <begin position="1099"/>
        <end position="1118"/>
    </location>
</feature>
<feature type="compositionally biased region" description="Polar residues" evidence="3">
    <location>
        <begin position="175"/>
        <end position="190"/>
    </location>
</feature>
<dbReference type="Gene3D" id="1.25.10.10">
    <property type="entry name" value="Leucine-rich Repeat Variant"/>
    <property type="match status" value="2"/>
</dbReference>
<evidence type="ECO:0000256" key="2">
    <source>
        <dbReference type="ARBA" id="ARBA00022840"/>
    </source>
</evidence>
<name>A0A9W8AU12_9FUNG</name>
<feature type="compositionally biased region" description="Polar residues" evidence="3">
    <location>
        <begin position="392"/>
        <end position="406"/>
    </location>
</feature>
<evidence type="ECO:0000256" key="1">
    <source>
        <dbReference type="ARBA" id="ARBA00022741"/>
    </source>
</evidence>
<keyword evidence="2" id="KW-0067">ATP-binding</keyword>
<dbReference type="GO" id="GO:0005524">
    <property type="term" value="F:ATP binding"/>
    <property type="evidence" value="ECO:0007669"/>
    <property type="project" value="UniProtKB-KW"/>
</dbReference>
<feature type="region of interest" description="Disordered" evidence="3">
    <location>
        <begin position="392"/>
        <end position="579"/>
    </location>
</feature>
<dbReference type="PANTHER" id="PTHR48012">
    <property type="entry name" value="STERILE20-LIKE KINASE, ISOFORM B-RELATED"/>
    <property type="match status" value="1"/>
</dbReference>
<dbReference type="EC" id="2.7.11.1" evidence="4"/>